<comment type="caution">
    <text evidence="2">The sequence shown here is derived from an EMBL/GenBank/DDBJ whole genome shotgun (WGS) entry which is preliminary data.</text>
</comment>
<evidence type="ECO:0000313" key="2">
    <source>
        <dbReference type="EMBL" id="MFC4232605.1"/>
    </source>
</evidence>
<dbReference type="EMBL" id="JBHSDC010000022">
    <property type="protein sequence ID" value="MFC4232605.1"/>
    <property type="molecule type" value="Genomic_DNA"/>
</dbReference>
<accession>A0ABV8PZB0</accession>
<reference evidence="3" key="1">
    <citation type="journal article" date="2019" name="Int. J. Syst. Evol. Microbiol.">
        <title>The Global Catalogue of Microorganisms (GCM) 10K type strain sequencing project: providing services to taxonomists for standard genome sequencing and annotation.</title>
        <authorList>
            <consortium name="The Broad Institute Genomics Platform"/>
            <consortium name="The Broad Institute Genome Sequencing Center for Infectious Disease"/>
            <person name="Wu L."/>
            <person name="Ma J."/>
        </authorList>
    </citation>
    <scope>NUCLEOTIDE SEQUENCE [LARGE SCALE GENOMIC DNA]</scope>
    <source>
        <strain evidence="3">CECT 8010</strain>
    </source>
</reference>
<gene>
    <name evidence="2" type="ORF">ACFOW1_11920</name>
</gene>
<organism evidence="2 3">
    <name type="scientific">Parasediminibacterium paludis</name>
    <dbReference type="NCBI Taxonomy" id="908966"/>
    <lineage>
        <taxon>Bacteria</taxon>
        <taxon>Pseudomonadati</taxon>
        <taxon>Bacteroidota</taxon>
        <taxon>Chitinophagia</taxon>
        <taxon>Chitinophagales</taxon>
        <taxon>Chitinophagaceae</taxon>
        <taxon>Parasediminibacterium</taxon>
    </lineage>
</organism>
<keyword evidence="3" id="KW-1185">Reference proteome</keyword>
<feature type="chain" id="PRO_5047500050" evidence="1">
    <location>
        <begin position="20"/>
        <end position="336"/>
    </location>
</feature>
<dbReference type="InterPro" id="IPR019861">
    <property type="entry name" value="PorP/SprF_Bacteroidetes"/>
</dbReference>
<sequence length="336" mass="36761">MRRLIITSCFILIGLMTYAQDPHFSQFFSSPLTLNPAFTGKFSGTFRAAGNYRNQWPTINNAYITTTGSVDFHLRENHIPQNDTWGIGGLFYSDNSANGAVRFNYATLSTAYHKGLDEEGYHQLGLGFQVTSATMSINTNALQFEDQLTTAGFTGVTQEIFSGATLSANYIDVNTGILYSGSTTDKNNFYFGVSLYHVNRPKQSFVGGNYVLNPRATIHAGTYFPLGANGNTILHLSGMQTFQGGASETVVGGAIQLVANPEEAKPTSIYLGSWMRFNDAIIPYLGLEFGDVRLGATYDVNSSSLKTASQRQGGIEISLVYILKKETDKNIPCPRF</sequence>
<dbReference type="Pfam" id="PF11751">
    <property type="entry name" value="PorP_SprF"/>
    <property type="match status" value="1"/>
</dbReference>
<dbReference type="NCBIfam" id="TIGR03519">
    <property type="entry name" value="T9SS_PorP_fam"/>
    <property type="match status" value="1"/>
</dbReference>
<protein>
    <submittedName>
        <fullName evidence="2">PorP/SprF family type IX secretion system membrane protein</fullName>
    </submittedName>
</protein>
<proteinExistence type="predicted"/>
<dbReference type="RefSeq" id="WP_379014518.1">
    <property type="nucleotide sequence ID" value="NZ_JBHSDC010000022.1"/>
</dbReference>
<name>A0ABV8PZB0_9BACT</name>
<evidence type="ECO:0000256" key="1">
    <source>
        <dbReference type="SAM" id="SignalP"/>
    </source>
</evidence>
<evidence type="ECO:0000313" key="3">
    <source>
        <dbReference type="Proteomes" id="UP001595906"/>
    </source>
</evidence>
<keyword evidence="1" id="KW-0732">Signal</keyword>
<feature type="signal peptide" evidence="1">
    <location>
        <begin position="1"/>
        <end position="19"/>
    </location>
</feature>
<dbReference type="Proteomes" id="UP001595906">
    <property type="component" value="Unassembled WGS sequence"/>
</dbReference>